<comment type="catalytic activity">
    <reaction evidence="40">
        <text>(2E)-octadecenoyl-[ACP] + NADPH + H(+) = octadecanoyl-[ACP] + NADP(+)</text>
        <dbReference type="Rhea" id="RHEA:41928"/>
        <dbReference type="Rhea" id="RHEA-COMP:9655"/>
        <dbReference type="Rhea" id="RHEA-COMP:9656"/>
        <dbReference type="ChEBI" id="CHEBI:15378"/>
        <dbReference type="ChEBI" id="CHEBI:57783"/>
        <dbReference type="ChEBI" id="CHEBI:58349"/>
        <dbReference type="ChEBI" id="CHEBI:78489"/>
        <dbReference type="ChEBI" id="CHEBI:78495"/>
    </reaction>
    <physiologicalReaction direction="left-to-right" evidence="40">
        <dbReference type="Rhea" id="RHEA:41929"/>
    </physiologicalReaction>
</comment>
<dbReference type="Gene3D" id="3.90.180.10">
    <property type="entry name" value="Medium-chain alcohol dehydrogenases, catalytic domain"/>
    <property type="match status" value="1"/>
</dbReference>
<comment type="catalytic activity">
    <reaction evidence="30">
        <text>hexadecanoyl-[ACP] + malonyl-[ACP] + H(+) = 3-oxooctadecanoyl-[ACP] + holo-[ACP] + CO2</text>
        <dbReference type="Rhea" id="RHEA:41916"/>
        <dbReference type="Rhea" id="RHEA-COMP:9623"/>
        <dbReference type="Rhea" id="RHEA-COMP:9652"/>
        <dbReference type="Rhea" id="RHEA-COMP:9653"/>
        <dbReference type="Rhea" id="RHEA-COMP:9685"/>
        <dbReference type="ChEBI" id="CHEBI:15378"/>
        <dbReference type="ChEBI" id="CHEBI:16526"/>
        <dbReference type="ChEBI" id="CHEBI:64479"/>
        <dbReference type="ChEBI" id="CHEBI:78449"/>
        <dbReference type="ChEBI" id="CHEBI:78483"/>
        <dbReference type="ChEBI" id="CHEBI:78487"/>
    </reaction>
    <physiologicalReaction direction="left-to-right" evidence="30">
        <dbReference type="Rhea" id="RHEA:41917"/>
    </physiologicalReaction>
</comment>
<evidence type="ECO:0000256" key="49">
    <source>
        <dbReference type="PROSITE-ProRule" id="PRU01363"/>
    </source>
</evidence>
<keyword evidence="6" id="KW-0663">Pyridoxal phosphate</keyword>
<dbReference type="InterPro" id="IPR050091">
    <property type="entry name" value="PKS_NRPS_Biosynth_Enz"/>
</dbReference>
<dbReference type="GO" id="GO:0016297">
    <property type="term" value="F:fatty acyl-[ACP] hydrolase activity"/>
    <property type="evidence" value="ECO:0007669"/>
    <property type="project" value="UniProtKB-EC"/>
</dbReference>
<dbReference type="Pfam" id="PF00975">
    <property type="entry name" value="Thioesterase"/>
    <property type="match status" value="1"/>
</dbReference>
<evidence type="ECO:0000256" key="30">
    <source>
        <dbReference type="ARBA" id="ARBA00048051"/>
    </source>
</evidence>
<dbReference type="SUPFAM" id="SSF51735">
    <property type="entry name" value="NAD(P)-binding Rossmann-fold domains"/>
    <property type="match status" value="2"/>
</dbReference>
<dbReference type="Gene3D" id="3.40.50.1820">
    <property type="entry name" value="alpha/beta hydrolase"/>
    <property type="match status" value="1"/>
</dbReference>
<evidence type="ECO:0000256" key="27">
    <source>
        <dbReference type="ARBA" id="ARBA00047897"/>
    </source>
</evidence>
<comment type="catalytic activity">
    <reaction evidence="35">
        <text>3-oxohexanoyl-[ACP] + NADPH + H(+) = (3R)-hydroxyhexanoyl-[ACP] + NADP(+)</text>
        <dbReference type="Rhea" id="RHEA:41824"/>
        <dbReference type="Rhea" id="RHEA-COMP:9629"/>
        <dbReference type="Rhea" id="RHEA-COMP:9630"/>
        <dbReference type="ChEBI" id="CHEBI:15378"/>
        <dbReference type="ChEBI" id="CHEBI:57783"/>
        <dbReference type="ChEBI" id="CHEBI:58349"/>
        <dbReference type="ChEBI" id="CHEBI:78456"/>
        <dbReference type="ChEBI" id="CHEBI:78457"/>
    </reaction>
    <physiologicalReaction direction="left-to-right" evidence="35">
        <dbReference type="Rhea" id="RHEA:41825"/>
    </physiologicalReaction>
</comment>
<comment type="catalytic activity">
    <reaction evidence="46">
        <text>butanoyl-[ACP] + malonyl-[ACP] + H(+) = 3-oxohexanoyl-[ACP] + holo-[ACP] + CO2</text>
        <dbReference type="Rhea" id="RHEA:41820"/>
        <dbReference type="Rhea" id="RHEA-COMP:9623"/>
        <dbReference type="Rhea" id="RHEA-COMP:9628"/>
        <dbReference type="Rhea" id="RHEA-COMP:9629"/>
        <dbReference type="Rhea" id="RHEA-COMP:9685"/>
        <dbReference type="ChEBI" id="CHEBI:15378"/>
        <dbReference type="ChEBI" id="CHEBI:16526"/>
        <dbReference type="ChEBI" id="CHEBI:64479"/>
        <dbReference type="ChEBI" id="CHEBI:78449"/>
        <dbReference type="ChEBI" id="CHEBI:78454"/>
        <dbReference type="ChEBI" id="CHEBI:78456"/>
    </reaction>
    <physiologicalReaction direction="left-to-right" evidence="46">
        <dbReference type="Rhea" id="RHEA:41821"/>
    </physiologicalReaction>
</comment>
<dbReference type="Gene3D" id="3.40.366.10">
    <property type="entry name" value="Malonyl-Coenzyme A Acyl Carrier Protein, domain 2"/>
    <property type="match status" value="1"/>
</dbReference>
<comment type="catalytic activity">
    <reaction evidence="14">
        <text>(3R)-hydroxytetradecanoyl-[ACP] = (2E)-tetradecenoyl-[ACP] + H2O</text>
        <dbReference type="Rhea" id="RHEA:41892"/>
        <dbReference type="Rhea" id="RHEA-COMP:9646"/>
        <dbReference type="Rhea" id="RHEA-COMP:9647"/>
        <dbReference type="ChEBI" id="CHEBI:15377"/>
        <dbReference type="ChEBI" id="CHEBI:78474"/>
        <dbReference type="ChEBI" id="CHEBI:78475"/>
    </reaction>
    <physiologicalReaction direction="left-to-right" evidence="14">
        <dbReference type="Rhea" id="RHEA:41893"/>
    </physiologicalReaction>
</comment>
<dbReference type="InterPro" id="IPR049391">
    <property type="entry name" value="FAS_pseudo-KR"/>
</dbReference>
<evidence type="ECO:0000256" key="40">
    <source>
        <dbReference type="ARBA" id="ARBA00049019"/>
    </source>
</evidence>
<comment type="catalytic activity">
    <reaction evidence="16">
        <text>(3R)-hydroxyhexadecanoyl-[ACP] = (2E)-hexadecenoyl-[ACP] + H2O</text>
        <dbReference type="Rhea" id="RHEA:41908"/>
        <dbReference type="Rhea" id="RHEA-COMP:9650"/>
        <dbReference type="Rhea" id="RHEA-COMP:9651"/>
        <dbReference type="ChEBI" id="CHEBI:15377"/>
        <dbReference type="ChEBI" id="CHEBI:78480"/>
        <dbReference type="ChEBI" id="CHEBI:78481"/>
    </reaction>
    <physiologicalReaction direction="left-to-right" evidence="16">
        <dbReference type="Rhea" id="RHEA:41909"/>
    </physiologicalReaction>
</comment>
<evidence type="ECO:0000256" key="5">
    <source>
        <dbReference type="ARBA" id="ARBA00022799"/>
    </source>
</evidence>
<dbReference type="InterPro" id="IPR013968">
    <property type="entry name" value="PKS_KR"/>
</dbReference>
<comment type="catalytic activity">
    <reaction evidence="34">
        <text>a fatty acyl-[ACP] + malonyl-[ACP] + H(+) = a 3-oxoacyl-[ACP] + holo-[ACP] + CO2</text>
        <dbReference type="Rhea" id="RHEA:22836"/>
        <dbReference type="Rhea" id="RHEA-COMP:9623"/>
        <dbReference type="Rhea" id="RHEA-COMP:9685"/>
        <dbReference type="Rhea" id="RHEA-COMP:9916"/>
        <dbReference type="Rhea" id="RHEA-COMP:14125"/>
        <dbReference type="ChEBI" id="CHEBI:15378"/>
        <dbReference type="ChEBI" id="CHEBI:16526"/>
        <dbReference type="ChEBI" id="CHEBI:64479"/>
        <dbReference type="ChEBI" id="CHEBI:78449"/>
        <dbReference type="ChEBI" id="CHEBI:78776"/>
        <dbReference type="ChEBI" id="CHEBI:138651"/>
        <dbReference type="EC" id="2.3.1.41"/>
    </reaction>
    <physiologicalReaction direction="left-to-right" evidence="34">
        <dbReference type="Rhea" id="RHEA:22837"/>
    </physiologicalReaction>
</comment>
<dbReference type="SUPFAM" id="SSF53901">
    <property type="entry name" value="Thiolase-like"/>
    <property type="match status" value="1"/>
</dbReference>
<keyword evidence="2" id="KW-0596">Phosphopantetheine</keyword>
<dbReference type="SUPFAM" id="SSF50129">
    <property type="entry name" value="GroES-like"/>
    <property type="match status" value="1"/>
</dbReference>
<dbReference type="Proteomes" id="UP000410492">
    <property type="component" value="Unassembled WGS sequence"/>
</dbReference>
<evidence type="ECO:0000256" key="28">
    <source>
        <dbReference type="ARBA" id="ARBA00047953"/>
    </source>
</evidence>
<evidence type="ECO:0000256" key="25">
    <source>
        <dbReference type="ARBA" id="ARBA00047578"/>
    </source>
</evidence>
<dbReference type="Gene3D" id="3.30.70.3290">
    <property type="match status" value="2"/>
</dbReference>
<feature type="active site" description="Proton donor; for dehydratase activity" evidence="49">
    <location>
        <position position="1001"/>
    </location>
</feature>
<evidence type="ECO:0000313" key="54">
    <source>
        <dbReference type="Proteomes" id="UP000410492"/>
    </source>
</evidence>
<keyword evidence="8" id="KW-0511">Multifunctional enzyme</keyword>
<feature type="domain" description="PKS/mFAS DH" evidence="52">
    <location>
        <begin position="821"/>
        <end position="1081"/>
    </location>
</feature>
<comment type="catalytic activity">
    <reaction evidence="37">
        <text>holo-[ACP] + acetyl-CoA = acetyl-[ACP] + CoA</text>
        <dbReference type="Rhea" id="RHEA:41788"/>
        <dbReference type="Rhea" id="RHEA-COMP:9621"/>
        <dbReference type="Rhea" id="RHEA-COMP:9685"/>
        <dbReference type="ChEBI" id="CHEBI:57287"/>
        <dbReference type="ChEBI" id="CHEBI:57288"/>
        <dbReference type="ChEBI" id="CHEBI:64479"/>
        <dbReference type="ChEBI" id="CHEBI:78446"/>
        <dbReference type="EC" id="2.3.1.38"/>
    </reaction>
    <physiologicalReaction direction="left-to-right" evidence="37">
        <dbReference type="Rhea" id="RHEA:41789"/>
    </physiologicalReaction>
</comment>
<name>A0A653DM97_CALMS</name>
<feature type="active site" description="Proton acceptor; for dehydratase activity" evidence="49">
    <location>
        <position position="853"/>
    </location>
</feature>
<evidence type="ECO:0000256" key="19">
    <source>
        <dbReference type="ARBA" id="ARBA00047300"/>
    </source>
</evidence>
<evidence type="ECO:0000256" key="37">
    <source>
        <dbReference type="ARBA" id="ARBA00048691"/>
    </source>
</evidence>
<evidence type="ECO:0000259" key="51">
    <source>
        <dbReference type="PROSITE" id="PS52004"/>
    </source>
</evidence>
<comment type="catalytic activity">
    <reaction evidence="23">
        <text>tetradecanoyl-[ACP] + malonyl-[ACP] + H(+) = 3-oxohexadecanoyl-[ACP] + holo-[ACP] + CO2</text>
        <dbReference type="Rhea" id="RHEA:41900"/>
        <dbReference type="Rhea" id="RHEA-COMP:9623"/>
        <dbReference type="Rhea" id="RHEA-COMP:9648"/>
        <dbReference type="Rhea" id="RHEA-COMP:9649"/>
        <dbReference type="Rhea" id="RHEA-COMP:9685"/>
        <dbReference type="ChEBI" id="CHEBI:15378"/>
        <dbReference type="ChEBI" id="CHEBI:16526"/>
        <dbReference type="ChEBI" id="CHEBI:64479"/>
        <dbReference type="ChEBI" id="CHEBI:78449"/>
        <dbReference type="ChEBI" id="CHEBI:78477"/>
        <dbReference type="ChEBI" id="CHEBI:78478"/>
    </reaction>
    <physiologicalReaction direction="left-to-right" evidence="23">
        <dbReference type="Rhea" id="RHEA:41901"/>
    </physiologicalReaction>
</comment>
<keyword evidence="4" id="KW-0808">Transferase</keyword>
<dbReference type="CDD" id="cd08954">
    <property type="entry name" value="KR_1_FAS_SDR_x"/>
    <property type="match status" value="1"/>
</dbReference>
<comment type="catalytic activity">
    <reaction evidence="28">
        <text>3-oxobutanoyl-[ACP] + NADPH + H(+) = (3R)-hydroxybutanoyl-[ACP] + NADP(+)</text>
        <dbReference type="Rhea" id="RHEA:41804"/>
        <dbReference type="Rhea" id="RHEA-COMP:9625"/>
        <dbReference type="Rhea" id="RHEA-COMP:9626"/>
        <dbReference type="ChEBI" id="CHEBI:15378"/>
        <dbReference type="ChEBI" id="CHEBI:57783"/>
        <dbReference type="ChEBI" id="CHEBI:58349"/>
        <dbReference type="ChEBI" id="CHEBI:78450"/>
        <dbReference type="ChEBI" id="CHEBI:78451"/>
    </reaction>
    <physiologicalReaction direction="left-to-right" evidence="28">
        <dbReference type="Rhea" id="RHEA:41805"/>
    </physiologicalReaction>
</comment>
<dbReference type="Pfam" id="PF00550">
    <property type="entry name" value="PP-binding"/>
    <property type="match status" value="1"/>
</dbReference>
<feature type="domain" description="Ketosynthase family 3 (KS3)" evidence="51">
    <location>
        <begin position="31"/>
        <end position="437"/>
    </location>
</feature>
<comment type="catalytic activity">
    <reaction evidence="48">
        <text>octanoyl-[ACP] + malonyl-[ACP] + H(+) = 3-oxodecanoyl-[ACP] + holo-[ACP] + CO2</text>
        <dbReference type="Rhea" id="RHEA:41852"/>
        <dbReference type="Rhea" id="RHEA-COMP:9623"/>
        <dbReference type="Rhea" id="RHEA-COMP:9636"/>
        <dbReference type="Rhea" id="RHEA-COMP:9637"/>
        <dbReference type="Rhea" id="RHEA-COMP:9685"/>
        <dbReference type="ChEBI" id="CHEBI:15378"/>
        <dbReference type="ChEBI" id="CHEBI:16526"/>
        <dbReference type="ChEBI" id="CHEBI:64479"/>
        <dbReference type="ChEBI" id="CHEBI:78449"/>
        <dbReference type="ChEBI" id="CHEBI:78463"/>
        <dbReference type="ChEBI" id="CHEBI:78464"/>
    </reaction>
    <physiologicalReaction direction="left-to-right" evidence="48">
        <dbReference type="Rhea" id="RHEA:41853"/>
    </physiologicalReaction>
</comment>
<dbReference type="InterPro" id="IPR001031">
    <property type="entry name" value="Thioesterase"/>
</dbReference>
<evidence type="ECO:0000256" key="36">
    <source>
        <dbReference type="ARBA" id="ARBA00048650"/>
    </source>
</evidence>
<evidence type="ECO:0000256" key="22">
    <source>
        <dbReference type="ARBA" id="ARBA00047440"/>
    </source>
</evidence>
<gene>
    <name evidence="53" type="ORF">CALMAC_LOCUS18772</name>
</gene>
<dbReference type="SMART" id="SM00825">
    <property type="entry name" value="PKS_KS"/>
    <property type="match status" value="1"/>
</dbReference>
<comment type="pathway">
    <text evidence="1">Lipid metabolism.</text>
</comment>
<dbReference type="CDD" id="cd00833">
    <property type="entry name" value="PKS"/>
    <property type="match status" value="1"/>
</dbReference>
<dbReference type="InterPro" id="IPR057326">
    <property type="entry name" value="KR_dom"/>
</dbReference>
<dbReference type="InterPro" id="IPR009081">
    <property type="entry name" value="PP-bd_ACP"/>
</dbReference>
<comment type="catalytic activity">
    <reaction evidence="13">
        <text>a (3R)-hydroxyacyl-[ACP] = a (2E)-enoyl-[ACP] + H2O</text>
        <dbReference type="Rhea" id="RHEA:13097"/>
        <dbReference type="Rhea" id="RHEA-COMP:9925"/>
        <dbReference type="Rhea" id="RHEA-COMP:9945"/>
        <dbReference type="ChEBI" id="CHEBI:15377"/>
        <dbReference type="ChEBI" id="CHEBI:78784"/>
        <dbReference type="ChEBI" id="CHEBI:78827"/>
        <dbReference type="EC" id="4.2.1.59"/>
    </reaction>
    <physiologicalReaction direction="left-to-right" evidence="13">
        <dbReference type="Rhea" id="RHEA:13098"/>
    </physiologicalReaction>
</comment>
<sequence length="2334" mass="261512">MEVDTQSSDVISEERKRNLEMGRVISSTPPGEEIVISGLSGAYPMSSNVYEFRNNLFEKVNMVLPNRRWTFKHPEIPDCSGTLPEINRYDAGFFGVHERQGHSFDSMGRMIQEKAIEAIMDAGINPIDLEGSRTGVFVGVCFSESEKCWFWENKSPDNYAWTGASRSMIAHRLSQYLKLRGPSMTVDTACSSSLFAMENAFRAIRSGQIDTALVGGVNICCHPFVSLQFSRLGVLSKDGSCKAFDKAGNGYARSECVGVLVLQRAKDSNRAYANVIYAKTSCDGYKEQGITYPSGQAQMHLLNEFYEDCNVNSADLSFLEAHGTGTFVGDPEECGAVDEVLTKNRSQPLLIGSVKSNIGHSEPGSGLCSITKCVIGMETGLIPPNLHYTTPRPEIKALCEGRMNVVTEKMPFDEKIGLFGINSFGFGGGNCHILLSTNKKKKTNKGLPIDDLPRLVCVSGRTSEAVLTLLDELRDNELDVEHVALLHKLFRKNVRNHIYRGYNIVSKSGEIHRFHHRFLLKTAPLFVTFGELNDWVAVGRKLMEIPIFADSFQRTQKYLLDKRINIMDILKKPTNRDSYSVVGNIAVQLGIADVLRELEVKPDKYYGYSYGELLAAHLNGKVSLKDMLNCAVAINEAFSKVCDFTNGNTNGHNGVNGTTNGFSNGYNGHTDYDNGNGYIVEQLRRTFKSNQLTPVKEKLLKDLRSILPPTKGQDITPEYFLSALTNNVRSSIIVDQENSILLNLGWVSPNKDLDVTVINYGTDEKQDPIHELLKAIGRLYVHGQQPQVQHLYPPVQFPVSRGTRMISPYVRWNHNREWFVPEYNSEAQIQAQDGQRSVMIQLSDQQWSFIDGHVIDGRNLFPATGYLFLAWETLSVIKEVPMSVMTVIFEDCRFHRATSMPAKGHVTMYVTVQTGTGQFEVVEGDVPVVTGRIKLLDDYTKEADDADMYQLHNPLKTKDIYKELRLRGYNYSKGFRAMQDCDVDASKGHIKWDDNWVTFLDNMLQMKILQTDTRLLYVPTYIRELVIPAKVHLEWVNRSFVNAGKTPILPVSCDKEADVIRCGEVSIKGLLASSIPRRKDLGVPVLEKYEFVPNESSLDLKQSVRVNMQIILENTLMYKIKGVEVVDEYTEKEAELVTPITHTVLEDQPLIAPILKILSKTPIDDAVRGPIQVEDKNVSSEKDCLLLVMSKIFSRPQPQDINTVLKSVAENGFILSREPTSFDASTISNPEIVISTIHRTPTECLVFFRKLPKERPLNIVQITNTETFPWVEELQKLIKLKPYEDILLYAEKEPLSGIMGLVNCLRREPESRNVKGLFLMDGDKTFDPTDPFFTNQLKKNMAVNILKEGKWGTYRHLLLSNVEETENEHFFANVTLRGDLSSLKWLEGPLNHKMQAPSERVMAYVCYATLNFRDVMTATGKINADVVTQNRLEQECVQGFEFSGIDEYGNRVMGMSTSGALTTMFYNDAYLNLRIPDHLSLEDAATIPVVYGTVVFALKVRARMKRGDSVLIHSGTGGIGQAAIRIALYEGCTVYTTVGTQEKREFLKKEFPQLNVDNIGNSRDTSFEQMVYRGTKGRGVDIVLNSLAEEKLLAGVRCLARGGRFVEIGKFDLAGNHPLQLEFLKKEASFIGVMLDRIFEATPENKKQLVAYLEQAMKSGAVKPMNRTVFKYNEVEQAFRYMTTGKHMGKVIVQVRDPKEITNLPPVKTFKGYPRYFCYPENTYIVIGGLGGFGLELADWLILRGARKLILTSRKGVQTGYQRFRIKIWRSYGVLVHISKADITTREGCVELIKESSRLGPVHAIFNLAVVLADAIFENQSSKSFQTSFEPKANATQYLDEVTREMCPDLRDFVIFSSVTCGRGNAGQTNYGMANSVMERICERRRKDGYPALAIEWGAIGEVGLVAEMQEEHFEIEISGTLQQKISSCLNVLNLFLRQKEAAIVSSIVVAEKRGAIGALDNAVDAVLYILGVDDIKSISMHATLAELGMDSMTAVEIKQTLEREYEVFLSPKDIRSMTLARLKEIQEERLLGDSKTEKSDESSYGIKLVFRILGEESESTMKEMPLTSGIPDGEDGPTIFALPGIEGFVKVMGNLAAGLEAKVVGLQYAYDLEFETVQDIANSLVPVIQRRVPSKSTPIRLVAYSYGTVIALEVAHALEALGYAPGTVVLIDGSPTMMTELLKQEMDVGEDHIFQTLLICHLMSFYLSSDVVAKNYEKIFKCKTLDERIDAGVEAVTAVVPLENPDYNRVVARTIYKRLRALLLYTPSYTQIKSKICLIKPTQVTLKHVSEDMNCTELSEQPLIVETFEGNHITIVDSEEAIQRINSIFCGQN</sequence>
<comment type="catalytic activity">
    <reaction evidence="15">
        <text>(3R)-hydroxyoctadecanoyl-[ACP] = (2E)-octadecenoyl-[ACP] + H2O</text>
        <dbReference type="Rhea" id="RHEA:41924"/>
        <dbReference type="Rhea" id="RHEA-COMP:9654"/>
        <dbReference type="Rhea" id="RHEA-COMP:9655"/>
        <dbReference type="ChEBI" id="CHEBI:15377"/>
        <dbReference type="ChEBI" id="CHEBI:78488"/>
        <dbReference type="ChEBI" id="CHEBI:78489"/>
    </reaction>
    <physiologicalReaction direction="left-to-right" evidence="15">
        <dbReference type="Rhea" id="RHEA:41925"/>
    </physiologicalReaction>
</comment>
<comment type="catalytic activity">
    <reaction evidence="42">
        <text>(2E)-tetradecenoyl-[ACP] + NADPH + H(+) = tetradecanoyl-[ACP] + NADP(+)</text>
        <dbReference type="Rhea" id="RHEA:41896"/>
        <dbReference type="Rhea" id="RHEA-COMP:9647"/>
        <dbReference type="Rhea" id="RHEA-COMP:9648"/>
        <dbReference type="ChEBI" id="CHEBI:15378"/>
        <dbReference type="ChEBI" id="CHEBI:57783"/>
        <dbReference type="ChEBI" id="CHEBI:58349"/>
        <dbReference type="ChEBI" id="CHEBI:78475"/>
        <dbReference type="ChEBI" id="CHEBI:78477"/>
    </reaction>
    <physiologicalReaction direction="left-to-right" evidence="42">
        <dbReference type="Rhea" id="RHEA:41897"/>
    </physiologicalReaction>
</comment>
<comment type="catalytic activity">
    <reaction evidence="25">
        <text>dodecanoyl-[ACP] + malonyl-[ACP] + H(+) = 3-oxotetradecanoyl-[ACP] + holo-[ACP] + CO2</text>
        <dbReference type="Rhea" id="RHEA:41884"/>
        <dbReference type="Rhea" id="RHEA-COMP:9623"/>
        <dbReference type="Rhea" id="RHEA-COMP:9644"/>
        <dbReference type="Rhea" id="RHEA-COMP:9645"/>
        <dbReference type="Rhea" id="RHEA-COMP:9685"/>
        <dbReference type="ChEBI" id="CHEBI:15378"/>
        <dbReference type="ChEBI" id="CHEBI:16526"/>
        <dbReference type="ChEBI" id="CHEBI:64479"/>
        <dbReference type="ChEBI" id="CHEBI:65264"/>
        <dbReference type="ChEBI" id="CHEBI:78449"/>
        <dbReference type="ChEBI" id="CHEBI:78473"/>
    </reaction>
    <physiologicalReaction direction="left-to-right" evidence="25">
        <dbReference type="Rhea" id="RHEA:41885"/>
    </physiologicalReaction>
</comment>
<evidence type="ECO:0000256" key="32">
    <source>
        <dbReference type="ARBA" id="ARBA00048289"/>
    </source>
</evidence>
<comment type="catalytic activity">
    <reaction evidence="27">
        <text>(2E)-hexenoyl-[ACP] + NADPH + H(+) = hexanoyl-[ACP] + NADP(+)</text>
        <dbReference type="Rhea" id="RHEA:41832"/>
        <dbReference type="Rhea" id="RHEA-COMP:9631"/>
        <dbReference type="Rhea" id="RHEA-COMP:9632"/>
        <dbReference type="ChEBI" id="CHEBI:15378"/>
        <dbReference type="ChEBI" id="CHEBI:57783"/>
        <dbReference type="ChEBI" id="CHEBI:58349"/>
        <dbReference type="ChEBI" id="CHEBI:78458"/>
        <dbReference type="ChEBI" id="CHEBI:78459"/>
    </reaction>
    <physiologicalReaction direction="left-to-right" evidence="27">
        <dbReference type="Rhea" id="RHEA:41833"/>
    </physiologicalReaction>
</comment>
<dbReference type="PROSITE" id="PS52019">
    <property type="entry name" value="PKS_MFAS_DH"/>
    <property type="match status" value="1"/>
</dbReference>
<evidence type="ECO:0000256" key="45">
    <source>
        <dbReference type="ARBA" id="ARBA00049422"/>
    </source>
</evidence>
<comment type="catalytic activity">
    <reaction evidence="43">
        <text>3-oxododecanoyl-[ACP] + NADPH + H(+) = (3R)-hydroxydodecanoyl-[ACP] + NADP(+)</text>
        <dbReference type="Rhea" id="RHEA:41872"/>
        <dbReference type="Rhea" id="RHEA-COMP:9641"/>
        <dbReference type="Rhea" id="RHEA-COMP:9642"/>
        <dbReference type="ChEBI" id="CHEBI:15378"/>
        <dbReference type="ChEBI" id="CHEBI:57783"/>
        <dbReference type="ChEBI" id="CHEBI:58349"/>
        <dbReference type="ChEBI" id="CHEBI:78469"/>
        <dbReference type="ChEBI" id="CHEBI:78470"/>
    </reaction>
    <physiologicalReaction direction="left-to-right" evidence="43">
        <dbReference type="Rhea" id="RHEA:41873"/>
    </physiologicalReaction>
</comment>
<dbReference type="InterPro" id="IPR032821">
    <property type="entry name" value="PKS_assoc"/>
</dbReference>
<evidence type="ECO:0000256" key="16">
    <source>
        <dbReference type="ARBA" id="ARBA00023401"/>
    </source>
</evidence>
<dbReference type="InterPro" id="IPR014030">
    <property type="entry name" value="Ketoacyl_synth_N"/>
</dbReference>
<evidence type="ECO:0000256" key="33">
    <source>
        <dbReference type="ARBA" id="ARBA00048420"/>
    </source>
</evidence>
<feature type="region of interest" description="C-terminal hotdog fold" evidence="49">
    <location>
        <begin position="952"/>
        <end position="1081"/>
    </location>
</feature>
<evidence type="ECO:0000256" key="2">
    <source>
        <dbReference type="ARBA" id="ARBA00022450"/>
    </source>
</evidence>
<dbReference type="InterPro" id="IPR020843">
    <property type="entry name" value="ER"/>
</dbReference>
<dbReference type="EMBL" id="CAACVG010013132">
    <property type="protein sequence ID" value="VEN61336.1"/>
    <property type="molecule type" value="Genomic_DNA"/>
</dbReference>
<evidence type="ECO:0000256" key="24">
    <source>
        <dbReference type="ARBA" id="ARBA00047500"/>
    </source>
</evidence>
<comment type="catalytic activity">
    <reaction evidence="39">
        <text>3-oxotetradecanoyl-[ACP] + NADPH + H(+) = (3R)-hydroxytetradecanoyl-[ACP] + NADP(+)</text>
        <dbReference type="Rhea" id="RHEA:41888"/>
        <dbReference type="Rhea" id="RHEA-COMP:9645"/>
        <dbReference type="Rhea" id="RHEA-COMP:9646"/>
        <dbReference type="ChEBI" id="CHEBI:15378"/>
        <dbReference type="ChEBI" id="CHEBI:57783"/>
        <dbReference type="ChEBI" id="CHEBI:58349"/>
        <dbReference type="ChEBI" id="CHEBI:78473"/>
        <dbReference type="ChEBI" id="CHEBI:78474"/>
    </reaction>
    <physiologicalReaction direction="left-to-right" evidence="39">
        <dbReference type="Rhea" id="RHEA:41889"/>
    </physiologicalReaction>
</comment>
<dbReference type="Pfam" id="PF16197">
    <property type="entry name" value="KAsynt_C_assoc"/>
    <property type="match status" value="1"/>
</dbReference>
<evidence type="ECO:0000256" key="46">
    <source>
        <dbReference type="ARBA" id="ARBA00049449"/>
    </source>
</evidence>
<evidence type="ECO:0000256" key="12">
    <source>
        <dbReference type="ARBA" id="ARBA00023388"/>
    </source>
</evidence>
<comment type="catalytic activity">
    <reaction evidence="12">
        <text>(3R)-hydroxydecanoyl-[ACP] = (2E)-decenoyl-[ACP] + H2O</text>
        <dbReference type="Rhea" id="RHEA:41860"/>
        <dbReference type="Rhea" id="RHEA-COMP:9638"/>
        <dbReference type="Rhea" id="RHEA-COMP:9639"/>
        <dbReference type="ChEBI" id="CHEBI:15377"/>
        <dbReference type="ChEBI" id="CHEBI:78466"/>
        <dbReference type="ChEBI" id="CHEBI:78467"/>
    </reaction>
    <physiologicalReaction direction="left-to-right" evidence="12">
        <dbReference type="Rhea" id="RHEA:41861"/>
    </physiologicalReaction>
</comment>
<comment type="catalytic activity">
    <reaction evidence="29">
        <text>acetyl-[ACP] + malonyl-[ACP] + H(+) = 3-oxobutanoyl-[ACP] + holo-[ACP] + CO2</text>
        <dbReference type="Rhea" id="RHEA:41800"/>
        <dbReference type="Rhea" id="RHEA-COMP:9621"/>
        <dbReference type="Rhea" id="RHEA-COMP:9623"/>
        <dbReference type="Rhea" id="RHEA-COMP:9625"/>
        <dbReference type="Rhea" id="RHEA-COMP:9685"/>
        <dbReference type="ChEBI" id="CHEBI:15378"/>
        <dbReference type="ChEBI" id="CHEBI:16526"/>
        <dbReference type="ChEBI" id="CHEBI:64479"/>
        <dbReference type="ChEBI" id="CHEBI:78446"/>
        <dbReference type="ChEBI" id="CHEBI:78449"/>
        <dbReference type="ChEBI" id="CHEBI:78450"/>
    </reaction>
    <physiologicalReaction direction="left-to-right" evidence="29">
        <dbReference type="Rhea" id="RHEA:41801"/>
    </physiologicalReaction>
</comment>
<evidence type="ECO:0000256" key="11">
    <source>
        <dbReference type="ARBA" id="ARBA00023373"/>
    </source>
</evidence>
<feature type="region of interest" description="N-terminal hotdog fold" evidence="49">
    <location>
        <begin position="821"/>
        <end position="940"/>
    </location>
</feature>
<evidence type="ECO:0000256" key="7">
    <source>
        <dbReference type="ARBA" id="ARBA00022990"/>
    </source>
</evidence>
<dbReference type="InterPro" id="IPR011032">
    <property type="entry name" value="GroES-like_sf"/>
</dbReference>
<dbReference type="CDD" id="cd05195">
    <property type="entry name" value="enoyl_red"/>
    <property type="match status" value="1"/>
</dbReference>
<dbReference type="InterPro" id="IPR049552">
    <property type="entry name" value="PKS_DH_N"/>
</dbReference>
<comment type="catalytic activity">
    <reaction evidence="44">
        <text>3-oxohexadecanoyl-[ACP] + NADPH + H(+) = (3R)-hydroxyhexadecanoyl-[ACP] + NADP(+)</text>
        <dbReference type="Rhea" id="RHEA:41904"/>
        <dbReference type="Rhea" id="RHEA-COMP:9649"/>
        <dbReference type="Rhea" id="RHEA-COMP:9650"/>
        <dbReference type="ChEBI" id="CHEBI:15378"/>
        <dbReference type="ChEBI" id="CHEBI:57783"/>
        <dbReference type="ChEBI" id="CHEBI:58349"/>
        <dbReference type="ChEBI" id="CHEBI:78478"/>
        <dbReference type="ChEBI" id="CHEBI:78480"/>
    </reaction>
    <physiologicalReaction direction="left-to-right" evidence="44">
        <dbReference type="Rhea" id="RHEA:41905"/>
    </physiologicalReaction>
</comment>
<dbReference type="Gene3D" id="3.40.50.720">
    <property type="entry name" value="NAD(P)-binding Rossmann-like Domain"/>
    <property type="match status" value="1"/>
</dbReference>
<evidence type="ECO:0000256" key="35">
    <source>
        <dbReference type="ARBA" id="ARBA00048571"/>
    </source>
</evidence>
<dbReference type="GO" id="GO:0141148">
    <property type="term" value="F:enoyl-[acyl-carrier-protein] reductase (NADPH) activity"/>
    <property type="evidence" value="ECO:0007669"/>
    <property type="project" value="UniProtKB-EC"/>
</dbReference>
<evidence type="ECO:0000256" key="41">
    <source>
        <dbReference type="ARBA" id="ARBA00049109"/>
    </source>
</evidence>
<comment type="catalytic activity">
    <reaction evidence="45">
        <text>3-oxooctanoyl-[ACP] + NADPH + H(+) = (3R)-hydroxyoctanoyl-[ACP] + NADP(+)</text>
        <dbReference type="Rhea" id="RHEA:41840"/>
        <dbReference type="Rhea" id="RHEA-COMP:9633"/>
        <dbReference type="Rhea" id="RHEA-COMP:9634"/>
        <dbReference type="ChEBI" id="CHEBI:15378"/>
        <dbReference type="ChEBI" id="CHEBI:57783"/>
        <dbReference type="ChEBI" id="CHEBI:58349"/>
        <dbReference type="ChEBI" id="CHEBI:78460"/>
        <dbReference type="ChEBI" id="CHEBI:78461"/>
    </reaction>
    <physiologicalReaction direction="left-to-right" evidence="45">
        <dbReference type="Rhea" id="RHEA:41841"/>
    </physiologicalReaction>
</comment>
<dbReference type="GO" id="GO:0004313">
    <property type="term" value="F:[acyl-carrier-protein] S-acetyltransferase activity"/>
    <property type="evidence" value="ECO:0007669"/>
    <property type="project" value="UniProtKB-EC"/>
</dbReference>
<comment type="catalytic activity">
    <reaction evidence="11">
        <text>(3R)-hydroxyhexanoyl-[ACP] = (2E)-hexenoyl-[ACP] + H2O</text>
        <dbReference type="Rhea" id="RHEA:41828"/>
        <dbReference type="Rhea" id="RHEA-COMP:9630"/>
        <dbReference type="Rhea" id="RHEA-COMP:9631"/>
        <dbReference type="ChEBI" id="CHEBI:15377"/>
        <dbReference type="ChEBI" id="CHEBI:78457"/>
        <dbReference type="ChEBI" id="CHEBI:78458"/>
    </reaction>
    <physiologicalReaction direction="left-to-right" evidence="11">
        <dbReference type="Rhea" id="RHEA:41829"/>
    </physiologicalReaction>
</comment>
<evidence type="ECO:0000256" key="21">
    <source>
        <dbReference type="ARBA" id="ARBA00047400"/>
    </source>
</evidence>
<dbReference type="Gene3D" id="3.40.47.10">
    <property type="match status" value="1"/>
</dbReference>
<evidence type="ECO:0000256" key="26">
    <source>
        <dbReference type="ARBA" id="ARBA00047810"/>
    </source>
</evidence>
<keyword evidence="3" id="KW-0597">Phosphoprotein</keyword>
<comment type="catalytic activity">
    <reaction evidence="33">
        <text>(2E)-octenoyl-[ACP] + NADPH + H(+) = octanoyl-[ACP] + NADP(+)</text>
        <dbReference type="Rhea" id="RHEA:41848"/>
        <dbReference type="Rhea" id="RHEA-COMP:9635"/>
        <dbReference type="Rhea" id="RHEA-COMP:9636"/>
        <dbReference type="ChEBI" id="CHEBI:15378"/>
        <dbReference type="ChEBI" id="CHEBI:57783"/>
        <dbReference type="ChEBI" id="CHEBI:58349"/>
        <dbReference type="ChEBI" id="CHEBI:78462"/>
        <dbReference type="ChEBI" id="CHEBI:78463"/>
    </reaction>
    <physiologicalReaction direction="left-to-right" evidence="33">
        <dbReference type="Rhea" id="RHEA:41849"/>
    </physiologicalReaction>
</comment>
<evidence type="ECO:0000256" key="10">
    <source>
        <dbReference type="ARBA" id="ARBA00023351"/>
    </source>
</evidence>
<comment type="catalytic activity">
    <reaction evidence="21">
        <text>a (3R)-hydroxyacyl-[ACP] + NADP(+) = a 3-oxoacyl-[ACP] + NADPH + H(+)</text>
        <dbReference type="Rhea" id="RHEA:17397"/>
        <dbReference type="Rhea" id="RHEA-COMP:9916"/>
        <dbReference type="Rhea" id="RHEA-COMP:9945"/>
        <dbReference type="ChEBI" id="CHEBI:15378"/>
        <dbReference type="ChEBI" id="CHEBI:57783"/>
        <dbReference type="ChEBI" id="CHEBI:58349"/>
        <dbReference type="ChEBI" id="CHEBI:78776"/>
        <dbReference type="ChEBI" id="CHEBI:78827"/>
        <dbReference type="EC" id="1.1.1.100"/>
    </reaction>
    <physiologicalReaction direction="right-to-left" evidence="21">
        <dbReference type="Rhea" id="RHEA:17399"/>
    </physiologicalReaction>
</comment>
<comment type="catalytic activity">
    <reaction evidence="26">
        <text>(2E)-hexadecenoyl-[ACP] + NADPH + H(+) = hexadecanoyl-[ACP] + NADP(+)</text>
        <dbReference type="Rhea" id="RHEA:41912"/>
        <dbReference type="Rhea" id="RHEA-COMP:9651"/>
        <dbReference type="Rhea" id="RHEA-COMP:9652"/>
        <dbReference type="ChEBI" id="CHEBI:15378"/>
        <dbReference type="ChEBI" id="CHEBI:57783"/>
        <dbReference type="ChEBI" id="CHEBI:58349"/>
        <dbReference type="ChEBI" id="CHEBI:78481"/>
        <dbReference type="ChEBI" id="CHEBI:78483"/>
    </reaction>
    <physiologicalReaction direction="left-to-right" evidence="26">
        <dbReference type="Rhea" id="RHEA:41913"/>
    </physiologicalReaction>
</comment>
<evidence type="ECO:0000256" key="47">
    <source>
        <dbReference type="ARBA" id="ARBA00049521"/>
    </source>
</evidence>
<evidence type="ECO:0000256" key="8">
    <source>
        <dbReference type="ARBA" id="ARBA00023268"/>
    </source>
</evidence>
<evidence type="ECO:0000256" key="48">
    <source>
        <dbReference type="ARBA" id="ARBA00049533"/>
    </source>
</evidence>
<dbReference type="Pfam" id="PF00109">
    <property type="entry name" value="ketoacyl-synt"/>
    <property type="match status" value="1"/>
</dbReference>
<evidence type="ECO:0000256" key="4">
    <source>
        <dbReference type="ARBA" id="ARBA00022679"/>
    </source>
</evidence>
<comment type="catalytic activity">
    <reaction evidence="32">
        <text>tetradecanoyl-[ACP] + H2O = tetradecanoate + holo-[ACP] + H(+)</text>
        <dbReference type="Rhea" id="RHEA:30123"/>
        <dbReference type="Rhea" id="RHEA-COMP:9648"/>
        <dbReference type="Rhea" id="RHEA-COMP:9685"/>
        <dbReference type="ChEBI" id="CHEBI:15377"/>
        <dbReference type="ChEBI" id="CHEBI:15378"/>
        <dbReference type="ChEBI" id="CHEBI:30807"/>
        <dbReference type="ChEBI" id="CHEBI:64479"/>
        <dbReference type="ChEBI" id="CHEBI:78477"/>
        <dbReference type="EC" id="3.1.2.14"/>
    </reaction>
    <physiologicalReaction direction="left-to-right" evidence="32">
        <dbReference type="Rhea" id="RHEA:30124"/>
    </physiologicalReaction>
</comment>
<dbReference type="PANTHER" id="PTHR43775">
    <property type="entry name" value="FATTY ACID SYNTHASE"/>
    <property type="match status" value="1"/>
</dbReference>
<evidence type="ECO:0000256" key="18">
    <source>
        <dbReference type="ARBA" id="ARBA00023442"/>
    </source>
</evidence>
<dbReference type="InterPro" id="IPR018201">
    <property type="entry name" value="Ketoacyl_synth_AS"/>
</dbReference>
<evidence type="ECO:0000256" key="34">
    <source>
        <dbReference type="ARBA" id="ARBA00048506"/>
    </source>
</evidence>
<dbReference type="InterPro" id="IPR029058">
    <property type="entry name" value="AB_hydrolase_fold"/>
</dbReference>
<dbReference type="GO" id="GO:0031177">
    <property type="term" value="F:phosphopantetheine binding"/>
    <property type="evidence" value="ECO:0007669"/>
    <property type="project" value="InterPro"/>
</dbReference>
<evidence type="ECO:0000256" key="44">
    <source>
        <dbReference type="ARBA" id="ARBA00049414"/>
    </source>
</evidence>
<comment type="catalytic activity">
    <reaction evidence="19">
        <text>3-oxooctadecanoyl-[ACP] + NADPH + H(+) = (3R)-hydroxyoctadecanoyl-[ACP] + NADP(+)</text>
        <dbReference type="Rhea" id="RHEA:41920"/>
        <dbReference type="Rhea" id="RHEA-COMP:9653"/>
        <dbReference type="Rhea" id="RHEA-COMP:9654"/>
        <dbReference type="ChEBI" id="CHEBI:15378"/>
        <dbReference type="ChEBI" id="CHEBI:57783"/>
        <dbReference type="ChEBI" id="CHEBI:58349"/>
        <dbReference type="ChEBI" id="CHEBI:78487"/>
        <dbReference type="ChEBI" id="CHEBI:78488"/>
    </reaction>
    <physiologicalReaction direction="left-to-right" evidence="19">
        <dbReference type="Rhea" id="RHEA:41921"/>
    </physiologicalReaction>
</comment>
<dbReference type="SUPFAM" id="SSF47336">
    <property type="entry name" value="ACP-like"/>
    <property type="match status" value="1"/>
</dbReference>
<dbReference type="InterPro" id="IPR016035">
    <property type="entry name" value="Acyl_Trfase/lysoPLipase"/>
</dbReference>
<evidence type="ECO:0000256" key="14">
    <source>
        <dbReference type="ARBA" id="ARBA00023398"/>
    </source>
</evidence>
<dbReference type="PROSITE" id="PS52004">
    <property type="entry name" value="KS3_2"/>
    <property type="match status" value="1"/>
</dbReference>
<dbReference type="Pfam" id="PF13602">
    <property type="entry name" value="ADH_zinc_N_2"/>
    <property type="match status" value="1"/>
</dbReference>
<evidence type="ECO:0000256" key="38">
    <source>
        <dbReference type="ARBA" id="ARBA00048704"/>
    </source>
</evidence>
<dbReference type="Pfam" id="PF21149">
    <property type="entry name" value="FAS_pseudo-KR"/>
    <property type="match status" value="1"/>
</dbReference>
<evidence type="ECO:0000259" key="50">
    <source>
        <dbReference type="PROSITE" id="PS50075"/>
    </source>
</evidence>
<comment type="catalytic activity">
    <reaction evidence="47">
        <text>(2E)-decenoyl-[ACP] + NADPH + H(+) = decanoyl-[ACP] + NADP(+)</text>
        <dbReference type="Rhea" id="RHEA:41864"/>
        <dbReference type="Rhea" id="RHEA-COMP:9639"/>
        <dbReference type="Rhea" id="RHEA-COMP:9640"/>
        <dbReference type="ChEBI" id="CHEBI:15378"/>
        <dbReference type="ChEBI" id="CHEBI:57783"/>
        <dbReference type="ChEBI" id="CHEBI:58349"/>
        <dbReference type="ChEBI" id="CHEBI:78467"/>
        <dbReference type="ChEBI" id="CHEBI:78468"/>
    </reaction>
    <physiologicalReaction direction="left-to-right" evidence="47">
        <dbReference type="Rhea" id="RHEA:41865"/>
    </physiologicalReaction>
</comment>
<evidence type="ECO:0000256" key="20">
    <source>
        <dbReference type="ARBA" id="ARBA00047394"/>
    </source>
</evidence>
<feature type="domain" description="Carrier" evidence="50">
    <location>
        <begin position="1954"/>
        <end position="2034"/>
    </location>
</feature>
<evidence type="ECO:0000256" key="9">
    <source>
        <dbReference type="ARBA" id="ARBA00023332"/>
    </source>
</evidence>
<evidence type="ECO:0000256" key="31">
    <source>
        <dbReference type="ARBA" id="ARBA00048281"/>
    </source>
</evidence>
<dbReference type="Pfam" id="PF02801">
    <property type="entry name" value="Ketoacyl-synt_C"/>
    <property type="match status" value="1"/>
</dbReference>
<dbReference type="InterPro" id="IPR042104">
    <property type="entry name" value="PKS_dehydratase_sf"/>
</dbReference>
<comment type="function">
    <text evidence="18">Fatty acid synthetase is a multifunctional enzyme that catalyzes the de novo biosynthesis of long-chain saturated fatty acids starting from acetyl-CoA and malonyl-CoA in the presence of NADPH. This multifunctional protein contains 7 catalytic activities and a site for the binding of the prosthetic group 4'-phosphopantetheine of the acyl carrier protein ([ACP]) domain.</text>
</comment>
<keyword evidence="54" id="KW-1185">Reference proteome</keyword>
<proteinExistence type="predicted"/>
<comment type="catalytic activity">
    <reaction evidence="10">
        <text>(3R)-hydroxydodecanoyl-[ACP] = (2E)-dodecenoyl-[ACP] + H2O</text>
        <dbReference type="Rhea" id="RHEA:41876"/>
        <dbReference type="Rhea" id="RHEA-COMP:9642"/>
        <dbReference type="Rhea" id="RHEA-COMP:9643"/>
        <dbReference type="ChEBI" id="CHEBI:15377"/>
        <dbReference type="ChEBI" id="CHEBI:78470"/>
        <dbReference type="ChEBI" id="CHEBI:78472"/>
    </reaction>
    <physiologicalReaction direction="left-to-right" evidence="10">
        <dbReference type="Rhea" id="RHEA:41877"/>
    </physiologicalReaction>
</comment>
<dbReference type="GO" id="GO:0004315">
    <property type="term" value="F:3-oxoacyl-[acyl-carrier-protein] synthase activity"/>
    <property type="evidence" value="ECO:0007669"/>
    <property type="project" value="UniProtKB-EC"/>
</dbReference>
<evidence type="ECO:0000259" key="52">
    <source>
        <dbReference type="PROSITE" id="PS52019"/>
    </source>
</evidence>
<dbReference type="Gene3D" id="3.10.129.110">
    <property type="entry name" value="Polyketide synthase dehydratase"/>
    <property type="match status" value="1"/>
</dbReference>
<keyword evidence="5" id="KW-0702">S-nitrosylation</keyword>
<dbReference type="GO" id="GO:0004316">
    <property type="term" value="F:3-oxoacyl-[acyl-carrier-protein] reductase (NADPH) activity"/>
    <property type="evidence" value="ECO:0007669"/>
    <property type="project" value="UniProtKB-EC"/>
</dbReference>
<comment type="catalytic activity">
    <reaction evidence="22">
        <text>3-oxodecanoyl-[ACP] + NADPH + H(+) = (3R)-hydroxydecanoyl-[ACP] + NADP(+)</text>
        <dbReference type="Rhea" id="RHEA:41856"/>
        <dbReference type="Rhea" id="RHEA-COMP:9637"/>
        <dbReference type="Rhea" id="RHEA-COMP:9638"/>
        <dbReference type="ChEBI" id="CHEBI:15378"/>
        <dbReference type="ChEBI" id="CHEBI:57783"/>
        <dbReference type="ChEBI" id="CHEBI:58349"/>
        <dbReference type="ChEBI" id="CHEBI:78464"/>
        <dbReference type="ChEBI" id="CHEBI:78466"/>
    </reaction>
    <physiologicalReaction direction="left-to-right" evidence="22">
        <dbReference type="Rhea" id="RHEA:41857"/>
    </physiologicalReaction>
</comment>
<dbReference type="InterPro" id="IPR020806">
    <property type="entry name" value="PKS_PP-bd"/>
</dbReference>
<evidence type="ECO:0000256" key="43">
    <source>
        <dbReference type="ARBA" id="ARBA00049263"/>
    </source>
</evidence>
<dbReference type="SUPFAM" id="SSF53474">
    <property type="entry name" value="alpha/beta-Hydrolases"/>
    <property type="match status" value="1"/>
</dbReference>
<dbReference type="PANTHER" id="PTHR43775:SF23">
    <property type="entry name" value="FATTY ACID SYNTHASE 3"/>
    <property type="match status" value="1"/>
</dbReference>
<dbReference type="GO" id="GO:0006633">
    <property type="term" value="P:fatty acid biosynthetic process"/>
    <property type="evidence" value="ECO:0007669"/>
    <property type="project" value="InterPro"/>
</dbReference>
<evidence type="ECO:0000313" key="53">
    <source>
        <dbReference type="EMBL" id="VEN61336.1"/>
    </source>
</evidence>
<comment type="catalytic activity">
    <reaction evidence="17">
        <text>(3R)-hydroxybutanoyl-[ACP] = (2E)-butenoyl-[ACP] + H2O</text>
        <dbReference type="Rhea" id="RHEA:41808"/>
        <dbReference type="Rhea" id="RHEA-COMP:9626"/>
        <dbReference type="Rhea" id="RHEA-COMP:9627"/>
        <dbReference type="ChEBI" id="CHEBI:15377"/>
        <dbReference type="ChEBI" id="CHEBI:78451"/>
        <dbReference type="ChEBI" id="CHEBI:78453"/>
    </reaction>
    <physiologicalReaction direction="left-to-right" evidence="17">
        <dbReference type="Rhea" id="RHEA:41809"/>
    </physiologicalReaction>
</comment>
<dbReference type="Gene3D" id="1.10.1200.10">
    <property type="entry name" value="ACP-like"/>
    <property type="match status" value="1"/>
</dbReference>
<comment type="catalytic activity">
    <reaction evidence="20">
        <text>hexanoyl-[ACP] + malonyl-[ACP] + H(+) = 3-oxooctanoyl-[ACP] + holo-[ACP] + CO2</text>
        <dbReference type="Rhea" id="RHEA:41836"/>
        <dbReference type="Rhea" id="RHEA-COMP:9623"/>
        <dbReference type="Rhea" id="RHEA-COMP:9632"/>
        <dbReference type="Rhea" id="RHEA-COMP:9633"/>
        <dbReference type="Rhea" id="RHEA-COMP:9685"/>
        <dbReference type="ChEBI" id="CHEBI:15378"/>
        <dbReference type="ChEBI" id="CHEBI:16526"/>
        <dbReference type="ChEBI" id="CHEBI:64479"/>
        <dbReference type="ChEBI" id="CHEBI:78449"/>
        <dbReference type="ChEBI" id="CHEBI:78459"/>
        <dbReference type="ChEBI" id="CHEBI:78460"/>
    </reaction>
    <physiologicalReaction direction="left-to-right" evidence="20">
        <dbReference type="Rhea" id="RHEA:41837"/>
    </physiologicalReaction>
</comment>
<comment type="catalytic activity">
    <reaction evidence="31">
        <text>(2E)-dodecenoyl-[ACP] + NADPH + H(+) = dodecanoyl-[ACP] + NADP(+)</text>
        <dbReference type="Rhea" id="RHEA:41880"/>
        <dbReference type="Rhea" id="RHEA-COMP:9643"/>
        <dbReference type="Rhea" id="RHEA-COMP:9644"/>
        <dbReference type="ChEBI" id="CHEBI:15378"/>
        <dbReference type="ChEBI" id="CHEBI:57783"/>
        <dbReference type="ChEBI" id="CHEBI:58349"/>
        <dbReference type="ChEBI" id="CHEBI:65264"/>
        <dbReference type="ChEBI" id="CHEBI:78472"/>
    </reaction>
    <physiologicalReaction direction="left-to-right" evidence="31">
        <dbReference type="Rhea" id="RHEA:41881"/>
    </physiologicalReaction>
</comment>
<comment type="catalytic activity">
    <reaction evidence="24">
        <text>(2E)-butenoyl-[ACP] + NADPH + H(+) = butanoyl-[ACP] + NADP(+)</text>
        <dbReference type="Rhea" id="RHEA:41812"/>
        <dbReference type="Rhea" id="RHEA-COMP:9627"/>
        <dbReference type="Rhea" id="RHEA-COMP:9628"/>
        <dbReference type="ChEBI" id="CHEBI:15378"/>
        <dbReference type="ChEBI" id="CHEBI:57783"/>
        <dbReference type="ChEBI" id="CHEBI:58349"/>
        <dbReference type="ChEBI" id="CHEBI:78453"/>
        <dbReference type="ChEBI" id="CHEBI:78454"/>
    </reaction>
    <physiologicalReaction direction="left-to-right" evidence="24">
        <dbReference type="Rhea" id="RHEA:41813"/>
    </physiologicalReaction>
</comment>
<dbReference type="Pfam" id="PF08659">
    <property type="entry name" value="KR"/>
    <property type="match status" value="1"/>
</dbReference>
<dbReference type="InterPro" id="IPR049900">
    <property type="entry name" value="PKS_mFAS_DH"/>
</dbReference>
<evidence type="ECO:0000256" key="13">
    <source>
        <dbReference type="ARBA" id="ARBA00023394"/>
    </source>
</evidence>
<evidence type="ECO:0000256" key="1">
    <source>
        <dbReference type="ARBA" id="ARBA00005189"/>
    </source>
</evidence>
<comment type="catalytic activity">
    <reaction evidence="41">
        <text>decanoyl-[ACP] + malonyl-[ACP] + H(+) = 3-oxododecanoyl-[ACP] + holo-[ACP] + CO2</text>
        <dbReference type="Rhea" id="RHEA:41868"/>
        <dbReference type="Rhea" id="RHEA-COMP:9623"/>
        <dbReference type="Rhea" id="RHEA-COMP:9640"/>
        <dbReference type="Rhea" id="RHEA-COMP:9641"/>
        <dbReference type="Rhea" id="RHEA-COMP:9685"/>
        <dbReference type="ChEBI" id="CHEBI:15378"/>
        <dbReference type="ChEBI" id="CHEBI:16526"/>
        <dbReference type="ChEBI" id="CHEBI:64479"/>
        <dbReference type="ChEBI" id="CHEBI:78449"/>
        <dbReference type="ChEBI" id="CHEBI:78468"/>
        <dbReference type="ChEBI" id="CHEBI:78469"/>
    </reaction>
    <physiologicalReaction direction="left-to-right" evidence="41">
        <dbReference type="Rhea" id="RHEA:41869"/>
    </physiologicalReaction>
</comment>
<evidence type="ECO:0000256" key="29">
    <source>
        <dbReference type="ARBA" id="ARBA00047961"/>
    </source>
</evidence>
<dbReference type="InterPro" id="IPR001227">
    <property type="entry name" value="Ac_transferase_dom_sf"/>
</dbReference>
<dbReference type="SMART" id="SM00823">
    <property type="entry name" value="PKS_PP"/>
    <property type="match status" value="1"/>
</dbReference>
<accession>A0A653DM97</accession>
<dbReference type="SMART" id="SM00822">
    <property type="entry name" value="PKS_KR"/>
    <property type="match status" value="1"/>
</dbReference>
<dbReference type="InterPro" id="IPR036736">
    <property type="entry name" value="ACP-like_sf"/>
</dbReference>
<dbReference type="PROSITE" id="PS00606">
    <property type="entry name" value="KS3_1"/>
    <property type="match status" value="1"/>
</dbReference>
<dbReference type="GO" id="GO:0019171">
    <property type="term" value="F:(3R)-hydroxyacyl-[acyl-carrier-protein] dehydratase activity"/>
    <property type="evidence" value="ECO:0007669"/>
    <property type="project" value="UniProtKB-EC"/>
</dbReference>
<keyword evidence="7" id="KW-0007">Acetylation</keyword>
<evidence type="ECO:0000256" key="42">
    <source>
        <dbReference type="ARBA" id="ARBA00049171"/>
    </source>
</evidence>
<dbReference type="InterPro" id="IPR014031">
    <property type="entry name" value="Ketoacyl_synth_C"/>
</dbReference>
<dbReference type="GO" id="GO:0004312">
    <property type="term" value="F:fatty acid synthase activity"/>
    <property type="evidence" value="ECO:0007669"/>
    <property type="project" value="TreeGrafter"/>
</dbReference>
<dbReference type="InterPro" id="IPR020841">
    <property type="entry name" value="PKS_Beta-ketoAc_synthase_dom"/>
</dbReference>
<evidence type="ECO:0000256" key="23">
    <source>
        <dbReference type="ARBA" id="ARBA00047451"/>
    </source>
</evidence>
<evidence type="ECO:0000256" key="17">
    <source>
        <dbReference type="ARBA" id="ARBA00023402"/>
    </source>
</evidence>
<dbReference type="SMART" id="SM00829">
    <property type="entry name" value="PKS_ER"/>
    <property type="match status" value="1"/>
</dbReference>
<comment type="catalytic activity">
    <reaction evidence="9">
        <text>(3R)-hydroxyoctanoyl-[ACP] = (2E)-octenoyl-[ACP] + H2O</text>
        <dbReference type="Rhea" id="RHEA:41844"/>
        <dbReference type="Rhea" id="RHEA-COMP:9634"/>
        <dbReference type="Rhea" id="RHEA-COMP:9635"/>
        <dbReference type="ChEBI" id="CHEBI:15377"/>
        <dbReference type="ChEBI" id="CHEBI:78461"/>
        <dbReference type="ChEBI" id="CHEBI:78462"/>
    </reaction>
    <physiologicalReaction direction="left-to-right" evidence="9">
        <dbReference type="Rhea" id="RHEA:41845"/>
    </physiologicalReaction>
</comment>
<comment type="catalytic activity">
    <reaction evidence="38">
        <text>hexadecanoyl-[ACP] + H2O = hexadecanoate + holo-[ACP] + H(+)</text>
        <dbReference type="Rhea" id="RHEA:41932"/>
        <dbReference type="Rhea" id="RHEA-COMP:9652"/>
        <dbReference type="Rhea" id="RHEA-COMP:9685"/>
        <dbReference type="ChEBI" id="CHEBI:7896"/>
        <dbReference type="ChEBI" id="CHEBI:15377"/>
        <dbReference type="ChEBI" id="CHEBI:15378"/>
        <dbReference type="ChEBI" id="CHEBI:64479"/>
        <dbReference type="ChEBI" id="CHEBI:78483"/>
        <dbReference type="EC" id="3.1.2.14"/>
    </reaction>
    <physiologicalReaction direction="left-to-right" evidence="38">
        <dbReference type="Rhea" id="RHEA:41933"/>
    </physiologicalReaction>
</comment>
<evidence type="ECO:0000256" key="3">
    <source>
        <dbReference type="ARBA" id="ARBA00022553"/>
    </source>
</evidence>
<dbReference type="PROSITE" id="PS50075">
    <property type="entry name" value="CARRIER"/>
    <property type="match status" value="1"/>
</dbReference>
<protein>
    <submittedName>
        <fullName evidence="53">Uncharacterized protein</fullName>
    </submittedName>
</protein>
<dbReference type="InterPro" id="IPR036291">
    <property type="entry name" value="NAD(P)-bd_dom_sf"/>
</dbReference>
<dbReference type="Pfam" id="PF21089">
    <property type="entry name" value="PKS_DH_N"/>
    <property type="match status" value="1"/>
</dbReference>
<evidence type="ECO:0000256" key="6">
    <source>
        <dbReference type="ARBA" id="ARBA00022898"/>
    </source>
</evidence>
<organism evidence="53 54">
    <name type="scientific">Callosobruchus maculatus</name>
    <name type="common">Southern cowpea weevil</name>
    <name type="synonym">Pulse bruchid</name>
    <dbReference type="NCBI Taxonomy" id="64391"/>
    <lineage>
        <taxon>Eukaryota</taxon>
        <taxon>Metazoa</taxon>
        <taxon>Ecdysozoa</taxon>
        <taxon>Arthropoda</taxon>
        <taxon>Hexapoda</taxon>
        <taxon>Insecta</taxon>
        <taxon>Pterygota</taxon>
        <taxon>Neoptera</taxon>
        <taxon>Endopterygota</taxon>
        <taxon>Coleoptera</taxon>
        <taxon>Polyphaga</taxon>
        <taxon>Cucujiformia</taxon>
        <taxon>Chrysomeloidea</taxon>
        <taxon>Chrysomelidae</taxon>
        <taxon>Bruchinae</taxon>
        <taxon>Bruchini</taxon>
        <taxon>Callosobruchus</taxon>
    </lineage>
</organism>
<reference evidence="53 54" key="1">
    <citation type="submission" date="2019-01" db="EMBL/GenBank/DDBJ databases">
        <authorList>
            <person name="Sayadi A."/>
        </authorList>
    </citation>
    <scope>NUCLEOTIDE SEQUENCE [LARGE SCALE GENOMIC DNA]</scope>
</reference>
<evidence type="ECO:0000256" key="39">
    <source>
        <dbReference type="ARBA" id="ARBA00048935"/>
    </source>
</evidence>
<evidence type="ECO:0000256" key="15">
    <source>
        <dbReference type="ARBA" id="ARBA00023399"/>
    </source>
</evidence>
<dbReference type="InterPro" id="IPR016039">
    <property type="entry name" value="Thiolase-like"/>
</dbReference>
<dbReference type="FunFam" id="3.40.50.720:FF:000209">
    <property type="entry name" value="Polyketide synthase Pks12"/>
    <property type="match status" value="1"/>
</dbReference>
<dbReference type="OrthoDB" id="329835at2759"/>
<dbReference type="SUPFAM" id="SSF52151">
    <property type="entry name" value="FabD/lysophospholipase-like"/>
    <property type="match status" value="1"/>
</dbReference>
<comment type="catalytic activity">
    <reaction evidence="36">
        <text>a 2,3-saturated acyl-[ACP] + NADP(+) = a (2E)-enoyl-[ACP] + NADPH + H(+)</text>
        <dbReference type="Rhea" id="RHEA:22564"/>
        <dbReference type="Rhea" id="RHEA-COMP:9925"/>
        <dbReference type="Rhea" id="RHEA-COMP:9926"/>
        <dbReference type="ChEBI" id="CHEBI:15378"/>
        <dbReference type="ChEBI" id="CHEBI:57783"/>
        <dbReference type="ChEBI" id="CHEBI:58349"/>
        <dbReference type="ChEBI" id="CHEBI:78784"/>
        <dbReference type="ChEBI" id="CHEBI:78785"/>
        <dbReference type="EC" id="1.3.1.39"/>
    </reaction>
    <physiologicalReaction direction="right-to-left" evidence="36">
        <dbReference type="Rhea" id="RHEA:22566"/>
    </physiologicalReaction>
</comment>